<dbReference type="Proteomes" id="UP000250235">
    <property type="component" value="Unassembled WGS sequence"/>
</dbReference>
<gene>
    <name evidence="2" type="ORF">F511_28360</name>
</gene>
<name>A0A2Z7BA94_9LAMI</name>
<proteinExistence type="predicted"/>
<organism evidence="2 3">
    <name type="scientific">Dorcoceras hygrometricum</name>
    <dbReference type="NCBI Taxonomy" id="472368"/>
    <lineage>
        <taxon>Eukaryota</taxon>
        <taxon>Viridiplantae</taxon>
        <taxon>Streptophyta</taxon>
        <taxon>Embryophyta</taxon>
        <taxon>Tracheophyta</taxon>
        <taxon>Spermatophyta</taxon>
        <taxon>Magnoliopsida</taxon>
        <taxon>eudicotyledons</taxon>
        <taxon>Gunneridae</taxon>
        <taxon>Pentapetalae</taxon>
        <taxon>asterids</taxon>
        <taxon>lamiids</taxon>
        <taxon>Lamiales</taxon>
        <taxon>Gesneriaceae</taxon>
        <taxon>Didymocarpoideae</taxon>
        <taxon>Trichosporeae</taxon>
        <taxon>Loxocarpinae</taxon>
        <taxon>Dorcoceras</taxon>
    </lineage>
</organism>
<reference evidence="2 3" key="1">
    <citation type="journal article" date="2015" name="Proc. Natl. Acad. Sci. U.S.A.">
        <title>The resurrection genome of Boea hygrometrica: A blueprint for survival of dehydration.</title>
        <authorList>
            <person name="Xiao L."/>
            <person name="Yang G."/>
            <person name="Zhang L."/>
            <person name="Yang X."/>
            <person name="Zhao S."/>
            <person name="Ji Z."/>
            <person name="Zhou Q."/>
            <person name="Hu M."/>
            <person name="Wang Y."/>
            <person name="Chen M."/>
            <person name="Xu Y."/>
            <person name="Jin H."/>
            <person name="Xiao X."/>
            <person name="Hu G."/>
            <person name="Bao F."/>
            <person name="Hu Y."/>
            <person name="Wan P."/>
            <person name="Li L."/>
            <person name="Deng X."/>
            <person name="Kuang T."/>
            <person name="Xiang C."/>
            <person name="Zhu J.K."/>
            <person name="Oliver M.J."/>
            <person name="He Y."/>
        </authorList>
    </citation>
    <scope>NUCLEOTIDE SEQUENCE [LARGE SCALE GENOMIC DNA]</scope>
    <source>
        <strain evidence="3">cv. XS01</strain>
    </source>
</reference>
<dbReference type="AlphaFoldDB" id="A0A2Z7BA94"/>
<evidence type="ECO:0000313" key="3">
    <source>
        <dbReference type="Proteomes" id="UP000250235"/>
    </source>
</evidence>
<accession>A0A2Z7BA94</accession>
<feature type="compositionally biased region" description="Basic and acidic residues" evidence="1">
    <location>
        <begin position="264"/>
        <end position="273"/>
    </location>
</feature>
<evidence type="ECO:0000313" key="2">
    <source>
        <dbReference type="EMBL" id="KZV31474.1"/>
    </source>
</evidence>
<sequence>MQHAILQVMKCMMAIKGIGHQGQRLSWKISSEPLHHAQPISRWKSSVRDLQAHHPSQFSGLQSRNQLATTPMIAFDPSGATTQSADQNAISTQVINRISGDTPQPVIHMLMPKAVYKGSIRTSNQLKSQSDLTRARHKQSAQVCFLTGSRQAQPKLPGSSNLPKQLASQLKTKRILLTAYCQGSRLLTKALLALTKLEWEESLTQKLKSERGKPSTGIHEDIRTCNYFVPLPQVDLQLQLVSIERAKQDEPNATNLAPNNGGNRRSEADRTNAPRDLITSGILNRTGLLQTLEPDRSK</sequence>
<evidence type="ECO:0000256" key="1">
    <source>
        <dbReference type="SAM" id="MobiDB-lite"/>
    </source>
</evidence>
<dbReference type="EMBL" id="KV007475">
    <property type="protein sequence ID" value="KZV31474.1"/>
    <property type="molecule type" value="Genomic_DNA"/>
</dbReference>
<protein>
    <submittedName>
        <fullName evidence="2">Multicopper oxidase</fullName>
    </submittedName>
</protein>
<feature type="compositionally biased region" description="Polar residues" evidence="1">
    <location>
        <begin position="251"/>
        <end position="263"/>
    </location>
</feature>
<keyword evidence="3" id="KW-1185">Reference proteome</keyword>
<feature type="region of interest" description="Disordered" evidence="1">
    <location>
        <begin position="249"/>
        <end position="277"/>
    </location>
</feature>